<reference evidence="1" key="2">
    <citation type="submission" date="2013-10" db="EMBL/GenBank/DDBJ databases">
        <authorList>
            <person name="Aslett M."/>
        </authorList>
    </citation>
    <scope>NUCLEOTIDE SEQUENCE [LARGE SCALE GENOMIC DNA]</scope>
    <source>
        <strain evidence="1">Houghton</strain>
    </source>
</reference>
<dbReference type="AlphaFoldDB" id="U6KYV6"/>
<protein>
    <submittedName>
        <fullName evidence="1">Uncharacterized protein</fullName>
    </submittedName>
</protein>
<evidence type="ECO:0000313" key="2">
    <source>
        <dbReference type="Proteomes" id="UP000030747"/>
    </source>
</evidence>
<dbReference type="VEuPathDB" id="ToxoDB:ETH_00013585"/>
<dbReference type="VEuPathDB" id="ToxoDB:ETH2_1553000"/>
<evidence type="ECO:0000313" key="1">
    <source>
        <dbReference type="EMBL" id="CDJ43146.1"/>
    </source>
</evidence>
<dbReference type="RefSeq" id="XP_013233896.1">
    <property type="nucleotide sequence ID" value="XM_013378442.1"/>
</dbReference>
<dbReference type="GeneID" id="25251881"/>
<reference evidence="1" key="1">
    <citation type="submission" date="2013-10" db="EMBL/GenBank/DDBJ databases">
        <title>Genomic analysis of the causative agents of coccidiosis in chickens.</title>
        <authorList>
            <person name="Reid A.J."/>
            <person name="Blake D."/>
            <person name="Billington K."/>
            <person name="Browne H."/>
            <person name="Dunn M."/>
            <person name="Hung S."/>
            <person name="Kawahara F."/>
            <person name="Miranda-Saavedra D."/>
            <person name="Mourier T."/>
            <person name="Nagra H."/>
            <person name="Otto T.D."/>
            <person name="Rawlings N."/>
            <person name="Sanchez A."/>
            <person name="Sanders M."/>
            <person name="Subramaniam C."/>
            <person name="Tay Y."/>
            <person name="Dear P."/>
            <person name="Doerig C."/>
            <person name="Gruber A."/>
            <person name="Parkinson J."/>
            <person name="Shirley M."/>
            <person name="Wan K.L."/>
            <person name="Berriman M."/>
            <person name="Tomley F."/>
            <person name="Pain A."/>
        </authorList>
    </citation>
    <scope>NUCLEOTIDE SEQUENCE [LARGE SCALE GENOMIC DNA]</scope>
    <source>
        <strain evidence="1">Houghton</strain>
    </source>
</reference>
<dbReference type="Proteomes" id="UP000030747">
    <property type="component" value="Unassembled WGS sequence"/>
</dbReference>
<keyword evidence="2" id="KW-1185">Reference proteome</keyword>
<accession>U6KYV6</accession>
<gene>
    <name evidence="1" type="ORF">ETH_00013585</name>
</gene>
<organism evidence="1 2">
    <name type="scientific">Eimeria tenella</name>
    <name type="common">Coccidian parasite</name>
    <dbReference type="NCBI Taxonomy" id="5802"/>
    <lineage>
        <taxon>Eukaryota</taxon>
        <taxon>Sar</taxon>
        <taxon>Alveolata</taxon>
        <taxon>Apicomplexa</taxon>
        <taxon>Conoidasida</taxon>
        <taxon>Coccidia</taxon>
        <taxon>Eucoccidiorida</taxon>
        <taxon>Eimeriorina</taxon>
        <taxon>Eimeriidae</taxon>
        <taxon>Eimeria</taxon>
    </lineage>
</organism>
<sequence>MSPEERLEYDRTMADENAAKVDELQSTIEYERKQAGILSPTQRLLLGALAPMVPHVPTA</sequence>
<name>U6KYV6_EIMTE</name>
<dbReference type="EMBL" id="HG675754">
    <property type="protein sequence ID" value="CDJ43146.1"/>
    <property type="molecule type" value="Genomic_DNA"/>
</dbReference>
<proteinExistence type="predicted"/>